<comment type="caution">
    <text evidence="1">The sequence shown here is derived from an EMBL/GenBank/DDBJ whole genome shotgun (WGS) entry which is preliminary data.</text>
</comment>
<organism evidence="1 2">
    <name type="scientific">Holotrichia oblita</name>
    <name type="common">Chafer beetle</name>
    <dbReference type="NCBI Taxonomy" id="644536"/>
    <lineage>
        <taxon>Eukaryota</taxon>
        <taxon>Metazoa</taxon>
        <taxon>Ecdysozoa</taxon>
        <taxon>Arthropoda</taxon>
        <taxon>Hexapoda</taxon>
        <taxon>Insecta</taxon>
        <taxon>Pterygota</taxon>
        <taxon>Neoptera</taxon>
        <taxon>Endopterygota</taxon>
        <taxon>Coleoptera</taxon>
        <taxon>Polyphaga</taxon>
        <taxon>Scarabaeiformia</taxon>
        <taxon>Scarabaeidae</taxon>
        <taxon>Melolonthinae</taxon>
        <taxon>Holotrichia</taxon>
    </lineage>
</organism>
<dbReference type="Proteomes" id="UP001056778">
    <property type="component" value="Chromosome 4"/>
</dbReference>
<gene>
    <name evidence="1" type="ORF">MML48_4g00009935</name>
</gene>
<accession>A0ACB9TAU3</accession>
<evidence type="ECO:0000313" key="2">
    <source>
        <dbReference type="Proteomes" id="UP001056778"/>
    </source>
</evidence>
<protein>
    <submittedName>
        <fullName evidence="1">Transposable element-related</fullName>
    </submittedName>
</protein>
<sequence>MPKIRELTQAERGQIVLLHSQNMSLAAIAKQMKCSRCAVRTTIKRYQDTGSFTNRRKSGRRRSTTARQDRLLERISLRDRKKSSKDLSSELQIEHGISISAHTVRRRLYNASLRGCRARQKPYLTEKHKKNRLLWAKQYSNWTVDDWIKVMWSDESNIEVSVMRASGF</sequence>
<dbReference type="EMBL" id="CM043018">
    <property type="protein sequence ID" value="KAI4463942.1"/>
    <property type="molecule type" value="Genomic_DNA"/>
</dbReference>
<name>A0ACB9TAU3_HOLOL</name>
<evidence type="ECO:0000313" key="1">
    <source>
        <dbReference type="EMBL" id="KAI4463942.1"/>
    </source>
</evidence>
<reference evidence="1" key="1">
    <citation type="submission" date="2022-04" db="EMBL/GenBank/DDBJ databases">
        <title>Chromosome-scale genome assembly of Holotrichia oblita Faldermann.</title>
        <authorList>
            <person name="Rongchong L."/>
        </authorList>
    </citation>
    <scope>NUCLEOTIDE SEQUENCE</scope>
    <source>
        <strain evidence="1">81SQS9</strain>
    </source>
</reference>
<proteinExistence type="predicted"/>
<keyword evidence="2" id="KW-1185">Reference proteome</keyword>